<dbReference type="InterPro" id="IPR001343">
    <property type="entry name" value="Hemolysn_Ca-bd"/>
</dbReference>
<dbReference type="PANTHER" id="PTHR38340:SF1">
    <property type="entry name" value="S-LAYER PROTEIN"/>
    <property type="match status" value="1"/>
</dbReference>
<dbReference type="Pfam" id="PF00353">
    <property type="entry name" value="HemolysinCabind"/>
    <property type="match status" value="2"/>
</dbReference>
<sequence length="661" mass="71296">MECGDLAFASDMADWRAVSFATRYVSVLDQPQRLTTLDGQPLPEDLRGHVVQRLSKDAAPLAQSQRQQLRRQHDLRDLAVLNAPDTGEPALDAATGQPLIVALNGKTSEAAGVETMVGWRAPVGLQIAYGGSAADVLDALQAAFPEVNVLRLDFNASTARSPAAANWAAFARAAAERGYRLIVQNSDGELAGGFVRDAPGAHIMARDRLGPIDALQQPDGQWKINQVLRDWQVMLDWFARPDNALILQAVAGWELINEPMAYGNGPEPGKIYSRHIADLIGALDWRGKRILVGGLGASAQFADLDHDLIRQAAGPALIWSVHLYPTWVVPGYPDLSGTAFRDQLCKRIGSLREPGDDILITETQLYTQTGSLWPASDEKRAVSSFNMARELPWLAEQGIGLTWWPPTGRKSELLTWNGQRSGYSVALDSAAFAHWGWSRSADPTEKGEAWATPGADVVTVQPGGDPRQDRMTDDLANAHGLIFGMAGNDSLQGHDGTDMLYGGDDDDTLIGGGGDDWLFGDRGNDVLEGGDGHDVLIDHEGQNRLSGGAGDDHLEGSGVLDAGQGADRLIAIGQGPFTLTGGPGADLFVPTGAGEITITDFAPAEDRLDWSLLGRQFRCDLDVQQDGQDTVMSWRELRIRLAGVAYDPQKDCLVQRGRRAK</sequence>
<dbReference type="InterPro" id="IPR018511">
    <property type="entry name" value="Hemolysin-typ_Ca-bd_CS"/>
</dbReference>
<dbReference type="GO" id="GO:0005509">
    <property type="term" value="F:calcium ion binding"/>
    <property type="evidence" value="ECO:0007669"/>
    <property type="project" value="InterPro"/>
</dbReference>
<comment type="subcellular location">
    <subcellularLocation>
        <location evidence="1">Secreted</location>
    </subcellularLocation>
</comment>
<dbReference type="InterPro" id="IPR017853">
    <property type="entry name" value="GH"/>
</dbReference>
<protein>
    <recommendedName>
        <fullName evidence="5">Glycoside hydrolase family 5 domain-containing protein</fullName>
    </recommendedName>
</protein>
<evidence type="ECO:0008006" key="5">
    <source>
        <dbReference type="Google" id="ProtNLM"/>
    </source>
</evidence>
<dbReference type="InterPro" id="IPR011049">
    <property type="entry name" value="Serralysin-like_metalloprot_C"/>
</dbReference>
<dbReference type="Gene3D" id="3.20.20.80">
    <property type="entry name" value="Glycosidases"/>
    <property type="match status" value="1"/>
</dbReference>
<organism evidence="3 4">
    <name type="scientific">Paracoccus shanxieyensis</name>
    <dbReference type="NCBI Taxonomy" id="2675752"/>
    <lineage>
        <taxon>Bacteria</taxon>
        <taxon>Pseudomonadati</taxon>
        <taxon>Pseudomonadota</taxon>
        <taxon>Alphaproteobacteria</taxon>
        <taxon>Rhodobacterales</taxon>
        <taxon>Paracoccaceae</taxon>
        <taxon>Paracoccus</taxon>
    </lineage>
</organism>
<dbReference type="EMBL" id="WMII01000005">
    <property type="protein sequence ID" value="MTH64110.1"/>
    <property type="molecule type" value="Genomic_DNA"/>
</dbReference>
<accession>A0A6L6IYE9</accession>
<gene>
    <name evidence="3" type="ORF">GL284_07500</name>
</gene>
<dbReference type="Proteomes" id="UP000478740">
    <property type="component" value="Unassembled WGS sequence"/>
</dbReference>
<dbReference type="GO" id="GO:0005576">
    <property type="term" value="C:extracellular region"/>
    <property type="evidence" value="ECO:0007669"/>
    <property type="project" value="UniProtKB-SubCell"/>
</dbReference>
<keyword evidence="2" id="KW-0964">Secreted</keyword>
<dbReference type="SUPFAM" id="SSF51120">
    <property type="entry name" value="beta-Roll"/>
    <property type="match status" value="1"/>
</dbReference>
<name>A0A6L6IYE9_9RHOB</name>
<evidence type="ECO:0000313" key="3">
    <source>
        <dbReference type="EMBL" id="MTH64110.1"/>
    </source>
</evidence>
<keyword evidence="4" id="KW-1185">Reference proteome</keyword>
<dbReference type="RefSeq" id="WP_155043971.1">
    <property type="nucleotide sequence ID" value="NZ_WMIH01000004.1"/>
</dbReference>
<dbReference type="PRINTS" id="PR00313">
    <property type="entry name" value="CABNDNGRPT"/>
</dbReference>
<comment type="caution">
    <text evidence="3">The sequence shown here is derived from an EMBL/GenBank/DDBJ whole genome shotgun (WGS) entry which is preliminary data.</text>
</comment>
<dbReference type="PROSITE" id="PS00330">
    <property type="entry name" value="HEMOLYSIN_CALCIUM"/>
    <property type="match status" value="1"/>
</dbReference>
<proteinExistence type="predicted"/>
<evidence type="ECO:0000313" key="4">
    <source>
        <dbReference type="Proteomes" id="UP000478740"/>
    </source>
</evidence>
<reference evidence="3 4" key="1">
    <citation type="submission" date="2019-11" db="EMBL/GenBank/DDBJ databases">
        <authorList>
            <person name="Dong K."/>
        </authorList>
    </citation>
    <scope>NUCLEOTIDE SEQUENCE [LARGE SCALE GENOMIC DNA]</scope>
    <source>
        <strain evidence="3 4">DK608</strain>
    </source>
</reference>
<evidence type="ECO:0000256" key="2">
    <source>
        <dbReference type="ARBA" id="ARBA00022525"/>
    </source>
</evidence>
<dbReference type="SUPFAM" id="SSF51445">
    <property type="entry name" value="(Trans)glycosidases"/>
    <property type="match status" value="1"/>
</dbReference>
<dbReference type="PANTHER" id="PTHR38340">
    <property type="entry name" value="S-LAYER PROTEIN"/>
    <property type="match status" value="1"/>
</dbReference>
<dbReference type="InterPro" id="IPR050557">
    <property type="entry name" value="RTX_toxin/Mannuronan_C5-epim"/>
</dbReference>
<dbReference type="Gene3D" id="2.150.10.10">
    <property type="entry name" value="Serralysin-like metalloprotease, C-terminal"/>
    <property type="match status" value="2"/>
</dbReference>
<dbReference type="AlphaFoldDB" id="A0A6L6IYE9"/>
<evidence type="ECO:0000256" key="1">
    <source>
        <dbReference type="ARBA" id="ARBA00004613"/>
    </source>
</evidence>